<keyword evidence="3" id="KW-1185">Reference proteome</keyword>
<feature type="region of interest" description="Disordered" evidence="1">
    <location>
        <begin position="1"/>
        <end position="20"/>
    </location>
</feature>
<organism evidence="2 3">
    <name type="scientific">Longimonas halophila</name>
    <dbReference type="NCBI Taxonomy" id="1469170"/>
    <lineage>
        <taxon>Bacteria</taxon>
        <taxon>Pseudomonadati</taxon>
        <taxon>Rhodothermota</taxon>
        <taxon>Rhodothermia</taxon>
        <taxon>Rhodothermales</taxon>
        <taxon>Salisaetaceae</taxon>
        <taxon>Longimonas</taxon>
    </lineage>
</organism>
<evidence type="ECO:0000256" key="1">
    <source>
        <dbReference type="SAM" id="MobiDB-lite"/>
    </source>
</evidence>
<reference evidence="2 3" key="1">
    <citation type="submission" date="2017-10" db="EMBL/GenBank/DDBJ databases">
        <title>Draft genome of Longimonas halophila.</title>
        <authorList>
            <person name="Goh K.M."/>
            <person name="Shamsir M.S."/>
            <person name="Lim S.W."/>
        </authorList>
    </citation>
    <scope>NUCLEOTIDE SEQUENCE [LARGE SCALE GENOMIC DNA]</scope>
    <source>
        <strain evidence="2 3">KCTC 42399</strain>
    </source>
</reference>
<proteinExistence type="predicted"/>
<dbReference type="AlphaFoldDB" id="A0A2H3NHM2"/>
<evidence type="ECO:0000313" key="3">
    <source>
        <dbReference type="Proteomes" id="UP000221024"/>
    </source>
</evidence>
<evidence type="ECO:0000313" key="2">
    <source>
        <dbReference type="EMBL" id="PEN04620.1"/>
    </source>
</evidence>
<dbReference type="RefSeq" id="WP_141491750.1">
    <property type="nucleotide sequence ID" value="NZ_PDEP01000025.1"/>
</dbReference>
<dbReference type="EMBL" id="PDEP01000025">
    <property type="protein sequence ID" value="PEN04620.1"/>
    <property type="molecule type" value="Genomic_DNA"/>
</dbReference>
<sequence length="91" mass="10339">MTNRLSRIGARMQGGPPDKFDLDPATPILFAVNSEEFILTCAAHLDETDKERVEFAVIIEDEPERLSWWERVKARAIALITDLLHHSPAVR</sequence>
<comment type="caution">
    <text evidence="2">The sequence shown here is derived from an EMBL/GenBank/DDBJ whole genome shotgun (WGS) entry which is preliminary data.</text>
</comment>
<gene>
    <name evidence="2" type="ORF">CRI93_14865</name>
</gene>
<name>A0A2H3NHM2_9BACT</name>
<protein>
    <submittedName>
        <fullName evidence="2">Uncharacterized protein</fullName>
    </submittedName>
</protein>
<accession>A0A2H3NHM2</accession>
<dbReference type="Proteomes" id="UP000221024">
    <property type="component" value="Unassembled WGS sequence"/>
</dbReference>